<gene>
    <name evidence="3" type="ORF">KGF57_000366</name>
</gene>
<dbReference type="EMBL" id="JAIHNG010000028">
    <property type="protein sequence ID" value="KAI5967473.1"/>
    <property type="molecule type" value="Genomic_DNA"/>
</dbReference>
<feature type="region of interest" description="Disordered" evidence="1">
    <location>
        <begin position="101"/>
        <end position="123"/>
    </location>
</feature>
<dbReference type="SMART" id="SM01115">
    <property type="entry name" value="cwf21"/>
    <property type="match status" value="1"/>
</dbReference>
<evidence type="ECO:0000313" key="3">
    <source>
        <dbReference type="EMBL" id="KAI5967473.1"/>
    </source>
</evidence>
<dbReference type="InterPro" id="IPR013170">
    <property type="entry name" value="mRNA_splic_Cwf21_dom"/>
</dbReference>
<dbReference type="Gene3D" id="6.10.140.420">
    <property type="match status" value="1"/>
</dbReference>
<dbReference type="RefSeq" id="XP_051611132.1">
    <property type="nucleotide sequence ID" value="XM_051753099.1"/>
</dbReference>
<sequence length="123" mass="14070">MSSNKGSGRSGHIEKNIIAKKGSSKLFYASRQQQIQDELLRKRIAKNEESTKNARSSIEKHNELRKVQVACTELEEDLESKGVSAEEIQAAVNKLKMKLLNKKEKENDTKDQVYNYKPRFSSK</sequence>
<name>A0AAD5G0X6_9ASCO</name>
<evidence type="ECO:0000313" key="4">
    <source>
        <dbReference type="Proteomes" id="UP001204833"/>
    </source>
</evidence>
<dbReference type="GO" id="GO:0005634">
    <property type="term" value="C:nucleus"/>
    <property type="evidence" value="ECO:0007669"/>
    <property type="project" value="UniProtKB-ARBA"/>
</dbReference>
<dbReference type="GeneID" id="76148426"/>
<comment type="caution">
    <text evidence="3">The sequence shown here is derived from an EMBL/GenBank/DDBJ whole genome shotgun (WGS) entry which is preliminary data.</text>
</comment>
<proteinExistence type="predicted"/>
<feature type="domain" description="CWF21" evidence="2">
    <location>
        <begin position="59"/>
        <end position="104"/>
    </location>
</feature>
<accession>A0AAD5G0X6</accession>
<dbReference type="CDD" id="cd21372">
    <property type="entry name" value="cwf21_CWC21-like"/>
    <property type="match status" value="1"/>
</dbReference>
<keyword evidence="4" id="KW-1185">Reference proteome</keyword>
<feature type="compositionally biased region" description="Basic and acidic residues" evidence="1">
    <location>
        <begin position="101"/>
        <end position="111"/>
    </location>
</feature>
<evidence type="ECO:0000259" key="2">
    <source>
        <dbReference type="SMART" id="SM01115"/>
    </source>
</evidence>
<dbReference type="Pfam" id="PF08312">
    <property type="entry name" value="cwf21"/>
    <property type="match status" value="1"/>
</dbReference>
<dbReference type="Proteomes" id="UP001204833">
    <property type="component" value="Unassembled WGS sequence"/>
</dbReference>
<organism evidence="3 4">
    <name type="scientific">Candida theae</name>
    <dbReference type="NCBI Taxonomy" id="1198502"/>
    <lineage>
        <taxon>Eukaryota</taxon>
        <taxon>Fungi</taxon>
        <taxon>Dikarya</taxon>
        <taxon>Ascomycota</taxon>
        <taxon>Saccharomycotina</taxon>
        <taxon>Pichiomycetes</taxon>
        <taxon>Debaryomycetaceae</taxon>
        <taxon>Candida/Lodderomyces clade</taxon>
        <taxon>Candida</taxon>
    </lineage>
</organism>
<dbReference type="AlphaFoldDB" id="A0AAD5G0X6"/>
<reference evidence="3 4" key="1">
    <citation type="journal article" date="2022" name="DNA Res.">
        <title>Genome analysis of five recently described species of the CUG-Ser clade uncovers Candida theae as a new hybrid lineage with pathogenic potential in the Candida parapsilosis species complex.</title>
        <authorList>
            <person name="Mixao V."/>
            <person name="Del Olmo V."/>
            <person name="Hegedusova E."/>
            <person name="Saus E."/>
            <person name="Pryszcz L."/>
            <person name="Cillingova A."/>
            <person name="Nosek J."/>
            <person name="Gabaldon T."/>
        </authorList>
    </citation>
    <scope>NUCLEOTIDE SEQUENCE [LARGE SCALE GENOMIC DNA]</scope>
    <source>
        <strain evidence="3 4">CBS 12239</strain>
    </source>
</reference>
<protein>
    <submittedName>
        <fullName evidence="3">CWC21</fullName>
    </submittedName>
</protein>
<evidence type="ECO:0000256" key="1">
    <source>
        <dbReference type="SAM" id="MobiDB-lite"/>
    </source>
</evidence>